<feature type="compositionally biased region" description="Low complexity" evidence="1">
    <location>
        <begin position="39"/>
        <end position="52"/>
    </location>
</feature>
<feature type="transmembrane region" description="Helical" evidence="2">
    <location>
        <begin position="224"/>
        <end position="245"/>
    </location>
</feature>
<keyword evidence="4" id="KW-1185">Reference proteome</keyword>
<dbReference type="OrthoDB" id="3243926at2759"/>
<organism evidence="3 4">
    <name type="scientific">Kwoniella mangroviensis CBS 10435</name>
    <dbReference type="NCBI Taxonomy" id="1331196"/>
    <lineage>
        <taxon>Eukaryota</taxon>
        <taxon>Fungi</taxon>
        <taxon>Dikarya</taxon>
        <taxon>Basidiomycota</taxon>
        <taxon>Agaricomycotina</taxon>
        <taxon>Tremellomycetes</taxon>
        <taxon>Tremellales</taxon>
        <taxon>Cryptococcaceae</taxon>
        <taxon>Kwoniella</taxon>
    </lineage>
</organism>
<feature type="compositionally biased region" description="Polar residues" evidence="1">
    <location>
        <begin position="53"/>
        <end position="69"/>
    </location>
</feature>
<dbReference type="EMBL" id="KI669460">
    <property type="protein sequence ID" value="OCF59963.1"/>
    <property type="molecule type" value="Genomic_DNA"/>
</dbReference>
<evidence type="ECO:0000256" key="1">
    <source>
        <dbReference type="SAM" id="MobiDB-lite"/>
    </source>
</evidence>
<accession>A0A1B9IWR7</accession>
<feature type="transmembrane region" description="Helical" evidence="2">
    <location>
        <begin position="557"/>
        <end position="575"/>
    </location>
</feature>
<keyword evidence="2" id="KW-1133">Transmembrane helix</keyword>
<evidence type="ECO:0000256" key="2">
    <source>
        <dbReference type="SAM" id="Phobius"/>
    </source>
</evidence>
<feature type="transmembrane region" description="Helical" evidence="2">
    <location>
        <begin position="607"/>
        <end position="630"/>
    </location>
</feature>
<dbReference type="AlphaFoldDB" id="A0A1B9IWR7"/>
<reference evidence="4" key="2">
    <citation type="submission" date="2013-12" db="EMBL/GenBank/DDBJ databases">
        <title>Evolution of pathogenesis and genome organization in the Tremellales.</title>
        <authorList>
            <person name="Cuomo C."/>
            <person name="Litvintseva A."/>
            <person name="Heitman J."/>
            <person name="Chen Y."/>
            <person name="Sun S."/>
            <person name="Springer D."/>
            <person name="Dromer F."/>
            <person name="Young S."/>
            <person name="Zeng Q."/>
            <person name="Chapman S."/>
            <person name="Gujja S."/>
            <person name="Saif S."/>
            <person name="Birren B."/>
        </authorList>
    </citation>
    <scope>NUCLEOTIDE SEQUENCE [LARGE SCALE GENOMIC DNA]</scope>
    <source>
        <strain evidence="4">CBS 10435</strain>
    </source>
</reference>
<dbReference type="Proteomes" id="UP000092583">
    <property type="component" value="Unassembled WGS sequence"/>
</dbReference>
<feature type="transmembrane region" description="Helical" evidence="2">
    <location>
        <begin position="288"/>
        <end position="306"/>
    </location>
</feature>
<evidence type="ECO:0000313" key="4">
    <source>
        <dbReference type="Proteomes" id="UP000092583"/>
    </source>
</evidence>
<dbReference type="PANTHER" id="PTHR42101">
    <property type="entry name" value="CHROMOSOME 16, WHOLE GENOME SHOTGUN SEQUENCE"/>
    <property type="match status" value="1"/>
</dbReference>
<feature type="transmembrane region" description="Helical" evidence="2">
    <location>
        <begin position="257"/>
        <end position="276"/>
    </location>
</feature>
<sequence length="652" mass="73617">MSNTQAEGMMERDISNASFAETGQESTHNYDRNEQIYDVPTVSHTSISPSSSQDALQPQRSAEATLSRSRSVQSSDLDYIKSDHCRTPFLRRSTDEVGGHWLEQRHEAPEWWNLFYDLAVVAVLTIFSTNHELNQPSAIPVFLSYYAIICWVRTSQVHYDIRYQALDGWHRAAKTIQIMTFVYMGAASGNWNPALIRNDEDHLATKSNIRASEHRTANESFKTVLASFVISRVFLACQYLIAAIIGFRAGRKVTPQMFTFISLVISSIFTTSAIILPARSRVLSLTKVTLFYTGIGIEVIAVWLSLPKDPLGPIRTEAMAKRYGAFTLIIIGEGFISITRAFNLAISGFGITTDVTYPQVILVHFPMHFNLLLLLAALVNAIVALSFAQGISQVTDHYISTIEAITNGTDISMKEQHFVARYFDQLYLQPDYNTEISLLRNLSNTDIPIEDPTILAYQYLGQIMFQVTNKYGIELDDTMVENLQSLYALNTTWSFNDTIRGEMQSEAFTLLREIIQEPASASLSGILWLFPTAGIALIFCAVRSILWHRHNPIGQTLVHIMWITLGLILACLGLLDIGSKNFDIFADSVKDELRGVNPMYWLVHDRIPLVIVMVFYVVAYLLNLIILRVMDKWRCSHHSMDKGGRKYDDTVD</sequence>
<feature type="transmembrane region" description="Helical" evidence="2">
    <location>
        <begin position="371"/>
        <end position="391"/>
    </location>
</feature>
<proteinExistence type="predicted"/>
<reference evidence="3 4" key="1">
    <citation type="submission" date="2013-07" db="EMBL/GenBank/DDBJ databases">
        <title>The Genome Sequence of Kwoniella mangroviensis CBS10435.</title>
        <authorList>
            <consortium name="The Broad Institute Genome Sequencing Platform"/>
            <person name="Cuomo C."/>
            <person name="Litvintseva A."/>
            <person name="Chen Y."/>
            <person name="Heitman J."/>
            <person name="Sun S."/>
            <person name="Springer D."/>
            <person name="Dromer F."/>
            <person name="Young S.K."/>
            <person name="Zeng Q."/>
            <person name="Gargeya S."/>
            <person name="Fitzgerald M."/>
            <person name="Abouelleil A."/>
            <person name="Alvarado L."/>
            <person name="Berlin A.M."/>
            <person name="Chapman S.B."/>
            <person name="Dewar J."/>
            <person name="Goldberg J."/>
            <person name="Griggs A."/>
            <person name="Gujja S."/>
            <person name="Hansen M."/>
            <person name="Howarth C."/>
            <person name="Imamovic A."/>
            <person name="Larimer J."/>
            <person name="McCowan C."/>
            <person name="Murphy C."/>
            <person name="Pearson M."/>
            <person name="Priest M."/>
            <person name="Roberts A."/>
            <person name="Saif S."/>
            <person name="Shea T."/>
            <person name="Sykes S."/>
            <person name="Wortman J."/>
            <person name="Nusbaum C."/>
            <person name="Birren B."/>
        </authorList>
    </citation>
    <scope>NUCLEOTIDE SEQUENCE [LARGE SCALE GENOMIC DNA]</scope>
    <source>
        <strain evidence="3 4">CBS 10435</strain>
    </source>
</reference>
<feature type="transmembrane region" description="Helical" evidence="2">
    <location>
        <begin position="326"/>
        <end position="351"/>
    </location>
</feature>
<evidence type="ECO:0000313" key="3">
    <source>
        <dbReference type="EMBL" id="OCF59963.1"/>
    </source>
</evidence>
<feature type="compositionally biased region" description="Polar residues" evidence="1">
    <location>
        <begin position="15"/>
        <end position="27"/>
    </location>
</feature>
<feature type="region of interest" description="Disordered" evidence="1">
    <location>
        <begin position="1"/>
        <end position="69"/>
    </location>
</feature>
<gene>
    <name evidence="3" type="ORF">L486_02636</name>
</gene>
<feature type="transmembrane region" description="Helical" evidence="2">
    <location>
        <begin position="526"/>
        <end position="545"/>
    </location>
</feature>
<dbReference type="STRING" id="1331196.A0A1B9IWR7"/>
<keyword evidence="2" id="KW-0812">Transmembrane</keyword>
<name>A0A1B9IWR7_9TREE</name>
<keyword evidence="2" id="KW-0472">Membrane</keyword>
<protein>
    <submittedName>
        <fullName evidence="3">Uncharacterized protein</fullName>
    </submittedName>
</protein>
<dbReference type="PANTHER" id="PTHR42101:SF1">
    <property type="entry name" value="LOW TEMPERATURE REQUIREMENT A"/>
    <property type="match status" value="1"/>
</dbReference>